<evidence type="ECO:0000313" key="2">
    <source>
        <dbReference type="Proteomes" id="UP000829999"/>
    </source>
</evidence>
<dbReference type="GeneID" id="118262532"/>
<keyword evidence="1" id="KW-1133">Transmembrane helix</keyword>
<organism evidence="2 3">
    <name type="scientific">Spodoptera frugiperda</name>
    <name type="common">Fall armyworm</name>
    <dbReference type="NCBI Taxonomy" id="7108"/>
    <lineage>
        <taxon>Eukaryota</taxon>
        <taxon>Metazoa</taxon>
        <taxon>Ecdysozoa</taxon>
        <taxon>Arthropoda</taxon>
        <taxon>Hexapoda</taxon>
        <taxon>Insecta</taxon>
        <taxon>Pterygota</taxon>
        <taxon>Neoptera</taxon>
        <taxon>Endopterygota</taxon>
        <taxon>Lepidoptera</taxon>
        <taxon>Glossata</taxon>
        <taxon>Ditrysia</taxon>
        <taxon>Noctuoidea</taxon>
        <taxon>Noctuidae</taxon>
        <taxon>Amphipyrinae</taxon>
        <taxon>Spodoptera</taxon>
    </lineage>
</organism>
<evidence type="ECO:0000256" key="1">
    <source>
        <dbReference type="SAM" id="Phobius"/>
    </source>
</evidence>
<keyword evidence="1" id="KW-0472">Membrane</keyword>
<dbReference type="OrthoDB" id="7407406at2759"/>
<proteinExistence type="predicted"/>
<feature type="transmembrane region" description="Helical" evidence="1">
    <location>
        <begin position="68"/>
        <end position="88"/>
    </location>
</feature>
<keyword evidence="1" id="KW-0812">Transmembrane</keyword>
<accession>A0A9R0CUL1</accession>
<dbReference type="Proteomes" id="UP000829999">
    <property type="component" value="Chromosome 12"/>
</dbReference>
<gene>
    <name evidence="3" type="primary">LOC118262532</name>
</gene>
<sequence>MNCVRLLRLAEKQTFRGFHTTLARYASNAPIRYMETQKMWRERDGISKRWQLIYKAPMDTALKYASSYLTVSTGIIGASTLYYAAFVFDKADMYNPVVIGDNVVIANNPVECLVYLGSFIALHIAIKVLISRYVIRMYQDGDEYLAVFRGHFFNSITTHKFKLKDFKKLKPTFFVSWGEARFDLGNKHGIILENYFKTPEHFHYMLNKKSSENAEEE</sequence>
<keyword evidence="2" id="KW-1185">Reference proteome</keyword>
<reference evidence="3" key="1">
    <citation type="submission" date="2025-08" db="UniProtKB">
        <authorList>
            <consortium name="RefSeq"/>
        </authorList>
    </citation>
    <scope>IDENTIFICATION</scope>
    <source>
        <tissue evidence="3">Whole larval tissue</tissue>
    </source>
</reference>
<dbReference type="RefSeq" id="XP_035429873.1">
    <property type="nucleotide sequence ID" value="XM_035573980.2"/>
</dbReference>
<feature type="transmembrane region" description="Helical" evidence="1">
    <location>
        <begin position="113"/>
        <end position="130"/>
    </location>
</feature>
<dbReference type="AlphaFoldDB" id="A0A9R0CUL1"/>
<evidence type="ECO:0000313" key="3">
    <source>
        <dbReference type="RefSeq" id="XP_035429873.1"/>
    </source>
</evidence>
<name>A0A9R0CUL1_SPOFR</name>
<protein>
    <submittedName>
        <fullName evidence="3">Uncharacterized protein LOC118262532</fullName>
    </submittedName>
</protein>